<name>A0ABR4JN36_9EURO</name>
<gene>
    <name evidence="2" type="ORF">BJY01DRAFT_249534</name>
</gene>
<reference evidence="2 3" key="1">
    <citation type="submission" date="2024-07" db="EMBL/GenBank/DDBJ databases">
        <title>Section-level genome sequencing and comparative genomics of Aspergillus sections Usti and Cavernicolus.</title>
        <authorList>
            <consortium name="Lawrence Berkeley National Laboratory"/>
            <person name="Nybo J.L."/>
            <person name="Vesth T.C."/>
            <person name="Theobald S."/>
            <person name="Frisvad J.C."/>
            <person name="Larsen T.O."/>
            <person name="Kjaerboelling I."/>
            <person name="Rothschild-Mancinelli K."/>
            <person name="Lyhne E.K."/>
            <person name="Kogle M.E."/>
            <person name="Barry K."/>
            <person name="Clum A."/>
            <person name="Na H."/>
            <person name="Ledsgaard L."/>
            <person name="Lin J."/>
            <person name="Lipzen A."/>
            <person name="Kuo A."/>
            <person name="Riley R."/>
            <person name="Mondo S."/>
            <person name="Labutti K."/>
            <person name="Haridas S."/>
            <person name="Pangalinan J."/>
            <person name="Salamov A.A."/>
            <person name="Simmons B.A."/>
            <person name="Magnuson J.K."/>
            <person name="Chen J."/>
            <person name="Drula E."/>
            <person name="Henrissat B."/>
            <person name="Wiebenga A."/>
            <person name="Lubbers R.J."/>
            <person name="Gomes A.C."/>
            <person name="Makela M.R."/>
            <person name="Stajich J."/>
            <person name="Grigoriev I.V."/>
            <person name="Mortensen U.H."/>
            <person name="De Vries R.P."/>
            <person name="Baker S.E."/>
            <person name="Andersen M.R."/>
        </authorList>
    </citation>
    <scope>NUCLEOTIDE SEQUENCE [LARGE SCALE GENOMIC DNA]</scope>
    <source>
        <strain evidence="2 3">CBS 123904</strain>
    </source>
</reference>
<comment type="caution">
    <text evidence="2">The sequence shown here is derived from an EMBL/GenBank/DDBJ whole genome shotgun (WGS) entry which is preliminary data.</text>
</comment>
<evidence type="ECO:0000313" key="3">
    <source>
        <dbReference type="Proteomes" id="UP001610446"/>
    </source>
</evidence>
<dbReference type="EMBL" id="JBFXLU010000109">
    <property type="protein sequence ID" value="KAL2841428.1"/>
    <property type="molecule type" value="Genomic_DNA"/>
</dbReference>
<sequence>MGDDSDSDSDDWYYDSSDEVSDAIAEISAAIYHEYYAENYGDIELSTESDDESDTSVSPEFDTPQPPAAKRKECKRYPPLRGAHGVGSDCNAQNQNLGDKEQDDGKDDEKENEDDDELIWCQSTKLRLLALTAAGAGWTGADPPAMGYSE</sequence>
<protein>
    <submittedName>
        <fullName evidence="2">Uncharacterized protein</fullName>
    </submittedName>
</protein>
<keyword evidence="3" id="KW-1185">Reference proteome</keyword>
<proteinExistence type="predicted"/>
<evidence type="ECO:0000256" key="1">
    <source>
        <dbReference type="SAM" id="MobiDB-lite"/>
    </source>
</evidence>
<organism evidence="2 3">
    <name type="scientific">Aspergillus pseudoustus</name>
    <dbReference type="NCBI Taxonomy" id="1810923"/>
    <lineage>
        <taxon>Eukaryota</taxon>
        <taxon>Fungi</taxon>
        <taxon>Dikarya</taxon>
        <taxon>Ascomycota</taxon>
        <taxon>Pezizomycotina</taxon>
        <taxon>Eurotiomycetes</taxon>
        <taxon>Eurotiomycetidae</taxon>
        <taxon>Eurotiales</taxon>
        <taxon>Aspergillaceae</taxon>
        <taxon>Aspergillus</taxon>
        <taxon>Aspergillus subgen. Nidulantes</taxon>
    </lineage>
</organism>
<dbReference type="Proteomes" id="UP001610446">
    <property type="component" value="Unassembled WGS sequence"/>
</dbReference>
<feature type="compositionally biased region" description="Acidic residues" evidence="1">
    <location>
        <begin position="45"/>
        <end position="54"/>
    </location>
</feature>
<evidence type="ECO:0000313" key="2">
    <source>
        <dbReference type="EMBL" id="KAL2841428.1"/>
    </source>
</evidence>
<accession>A0ABR4JN36</accession>
<feature type="region of interest" description="Disordered" evidence="1">
    <location>
        <begin position="43"/>
        <end position="118"/>
    </location>
</feature>
<feature type="compositionally biased region" description="Acidic residues" evidence="1">
    <location>
        <begin position="101"/>
        <end position="118"/>
    </location>
</feature>